<sequence length="98" mass="10941">MIRAFGIGAMVALTVVFVASFGGFGGDSEGKALLRKRCVSCHGLDYVERAKKNKNGWRLTVERMIAKGTKLNEKEKEILIDYLAKKYGSNELNKSWAR</sequence>
<dbReference type="InterPro" id="IPR015182">
    <property type="entry name" value="QH-AmDH_asu_heme-bd_dom"/>
</dbReference>
<protein>
    <recommendedName>
        <fullName evidence="1">Quinohemoprotein amine dehydrogenase alpha subunit haem binding domain-containing protein</fullName>
    </recommendedName>
</protein>
<dbReference type="GO" id="GO:0009055">
    <property type="term" value="F:electron transfer activity"/>
    <property type="evidence" value="ECO:0007669"/>
    <property type="project" value="InterPro"/>
</dbReference>
<evidence type="ECO:0000313" key="3">
    <source>
        <dbReference type="Proteomes" id="UP000063234"/>
    </source>
</evidence>
<dbReference type="GO" id="GO:0020037">
    <property type="term" value="F:heme binding"/>
    <property type="evidence" value="ECO:0007669"/>
    <property type="project" value="InterPro"/>
</dbReference>
<accession>A0A0S3QT61</accession>
<feature type="domain" description="Quinohemoprotein amine dehydrogenase alpha subunit haem binding" evidence="1">
    <location>
        <begin position="29"/>
        <end position="88"/>
    </location>
</feature>
<dbReference type="SUPFAM" id="SSF46626">
    <property type="entry name" value="Cytochrome c"/>
    <property type="match status" value="1"/>
</dbReference>
<name>A0A0S3QT61_THET7</name>
<dbReference type="EMBL" id="AP013035">
    <property type="protein sequence ID" value="BAT71495.1"/>
    <property type="molecule type" value="Genomic_DNA"/>
</dbReference>
<evidence type="ECO:0000313" key="2">
    <source>
        <dbReference type="EMBL" id="BAT71495.1"/>
    </source>
</evidence>
<dbReference type="RefSeq" id="WP_068549489.1">
    <property type="nucleotide sequence ID" value="NZ_AP013035.1"/>
</dbReference>
<dbReference type="InterPro" id="IPR036909">
    <property type="entry name" value="Cyt_c-like_dom_sf"/>
</dbReference>
<dbReference type="OrthoDB" id="15625at2"/>
<proteinExistence type="predicted"/>
<dbReference type="Gene3D" id="1.10.760.10">
    <property type="entry name" value="Cytochrome c-like domain"/>
    <property type="match status" value="1"/>
</dbReference>
<dbReference type="Proteomes" id="UP000063234">
    <property type="component" value="Chromosome"/>
</dbReference>
<dbReference type="STRING" id="1298851.TST_0689"/>
<keyword evidence="3" id="KW-1185">Reference proteome</keyword>
<reference evidence="3" key="1">
    <citation type="journal article" date="2018" name="Science">
        <title>A primordial and reversible TCA cycle in a facultatively chemolithoautotrophic thermophile.</title>
        <authorList>
            <person name="Nunoura T."/>
            <person name="Chikaraishi Y."/>
            <person name="Izaki R."/>
            <person name="Suwa T."/>
            <person name="Sato T."/>
            <person name="Harada T."/>
            <person name="Mori K."/>
            <person name="Kato Y."/>
            <person name="Miyazaki M."/>
            <person name="Shimamura S."/>
            <person name="Yanagawa K."/>
            <person name="Shuto A."/>
            <person name="Ohkouchi N."/>
            <person name="Fujita N."/>
            <person name="Takaki Y."/>
            <person name="Atomi H."/>
            <person name="Takai K."/>
        </authorList>
    </citation>
    <scope>NUCLEOTIDE SEQUENCE [LARGE SCALE GENOMIC DNA]</scope>
    <source>
        <strain evidence="3">DSM 17441 / JCM 13301 / NBRC 103674 / ABI70S6</strain>
    </source>
</reference>
<organism evidence="2 3">
    <name type="scientific">Thermosulfidibacter takaii (strain DSM 17441 / JCM 13301 / NBRC 103674 / ABI70S6)</name>
    <dbReference type="NCBI Taxonomy" id="1298851"/>
    <lineage>
        <taxon>Bacteria</taxon>
        <taxon>Pseudomonadati</taxon>
        <taxon>Thermosulfidibacterota</taxon>
        <taxon>Thermosulfidibacteria</taxon>
        <taxon>Thermosulfidibacterales</taxon>
        <taxon>Thermosulfidibacteraceae</taxon>
    </lineage>
</organism>
<evidence type="ECO:0000259" key="1">
    <source>
        <dbReference type="Pfam" id="PF09098"/>
    </source>
</evidence>
<dbReference type="Pfam" id="PF09098">
    <property type="entry name" value="Dehyd-heme_bind"/>
    <property type="match status" value="1"/>
</dbReference>
<gene>
    <name evidence="2" type="ORF">TST_0689</name>
</gene>
<dbReference type="AlphaFoldDB" id="A0A0S3QT61"/>
<dbReference type="KEGG" id="ttk:TST_0689"/>